<dbReference type="Pfam" id="PF01464">
    <property type="entry name" value="SLT"/>
    <property type="match status" value="1"/>
</dbReference>
<dbReference type="Proteomes" id="UP000295096">
    <property type="component" value="Unassembled WGS sequence"/>
</dbReference>
<dbReference type="InterPro" id="IPR008258">
    <property type="entry name" value="Transglycosylase_SLT_dom_1"/>
</dbReference>
<proteinExistence type="inferred from homology"/>
<reference evidence="4 5" key="1">
    <citation type="journal article" date="2016" name="J. Microbiol.">
        <title>Dankookia rubra gen. nov., sp. nov., an alphaproteobacterium isolated from sediment of a shallow stream.</title>
        <authorList>
            <person name="Kim W.H."/>
            <person name="Kim D.H."/>
            <person name="Kang K."/>
            <person name="Ahn T.Y."/>
        </authorList>
    </citation>
    <scope>NUCLEOTIDE SEQUENCE [LARGE SCALE GENOMIC DNA]</scope>
    <source>
        <strain evidence="4 5">JCM30602</strain>
    </source>
</reference>
<dbReference type="AlphaFoldDB" id="A0A4R5QH08"/>
<feature type="compositionally biased region" description="Basic and acidic residues" evidence="2">
    <location>
        <begin position="26"/>
        <end position="36"/>
    </location>
</feature>
<sequence>MARGDWRRHRAPHRARRARPAWLSRGEGRQRAVRHDHASHHRSGRAGGATWRAAGQRPQRRVARGHTPARPGQCTGAGPVIRHALAALLLSAGAAAAQPYTNAPGPVPVAPPGYDPAAYVTGCITAAGTAHRIPASLLVLIMRVENGRLGRVTPNASGAPPDVGPAQVNAMWVRRLAQRWQTTPAEAFIALRDNLCANLEAAAWILRDAIDSAPDDFWKGVAHYHSRTPQFRDRYLRLLRDQAMALLEQARRRPETASMASADR</sequence>
<keyword evidence="5" id="KW-1185">Reference proteome</keyword>
<gene>
    <name evidence="4" type="ORF">E2C06_12325</name>
</gene>
<organism evidence="4 5">
    <name type="scientific">Dankookia rubra</name>
    <dbReference type="NCBI Taxonomy" id="1442381"/>
    <lineage>
        <taxon>Bacteria</taxon>
        <taxon>Pseudomonadati</taxon>
        <taxon>Pseudomonadota</taxon>
        <taxon>Alphaproteobacteria</taxon>
        <taxon>Acetobacterales</taxon>
        <taxon>Roseomonadaceae</taxon>
        <taxon>Dankookia</taxon>
    </lineage>
</organism>
<name>A0A4R5QH08_9PROT</name>
<feature type="domain" description="Transglycosylase SLT" evidence="3">
    <location>
        <begin position="123"/>
        <end position="226"/>
    </location>
</feature>
<dbReference type="SUPFAM" id="SSF53955">
    <property type="entry name" value="Lysozyme-like"/>
    <property type="match status" value="1"/>
</dbReference>
<evidence type="ECO:0000256" key="2">
    <source>
        <dbReference type="SAM" id="MobiDB-lite"/>
    </source>
</evidence>
<comment type="caution">
    <text evidence="4">The sequence shown here is derived from an EMBL/GenBank/DDBJ whole genome shotgun (WGS) entry which is preliminary data.</text>
</comment>
<feature type="compositionally biased region" description="Basic residues" evidence="2">
    <location>
        <begin position="1"/>
        <end position="19"/>
    </location>
</feature>
<dbReference type="EMBL" id="SMSJ01000012">
    <property type="protein sequence ID" value="TDH62386.1"/>
    <property type="molecule type" value="Genomic_DNA"/>
</dbReference>
<accession>A0A4R5QH08</accession>
<evidence type="ECO:0000313" key="4">
    <source>
        <dbReference type="EMBL" id="TDH62386.1"/>
    </source>
</evidence>
<dbReference type="Gene3D" id="1.10.530.10">
    <property type="match status" value="1"/>
</dbReference>
<evidence type="ECO:0000256" key="1">
    <source>
        <dbReference type="ARBA" id="ARBA00009387"/>
    </source>
</evidence>
<dbReference type="CDD" id="cd13400">
    <property type="entry name" value="LT_IagB-like"/>
    <property type="match status" value="1"/>
</dbReference>
<evidence type="ECO:0000259" key="3">
    <source>
        <dbReference type="Pfam" id="PF01464"/>
    </source>
</evidence>
<evidence type="ECO:0000313" key="5">
    <source>
        <dbReference type="Proteomes" id="UP000295096"/>
    </source>
</evidence>
<dbReference type="InterPro" id="IPR023346">
    <property type="entry name" value="Lysozyme-like_dom_sf"/>
</dbReference>
<feature type="region of interest" description="Disordered" evidence="2">
    <location>
        <begin position="1"/>
        <end position="73"/>
    </location>
</feature>
<feature type="compositionally biased region" description="Low complexity" evidence="2">
    <location>
        <begin position="48"/>
        <end position="57"/>
    </location>
</feature>
<dbReference type="OrthoDB" id="9808681at2"/>
<protein>
    <recommendedName>
        <fullName evidence="3">Transglycosylase SLT domain-containing protein</fullName>
    </recommendedName>
</protein>
<comment type="similarity">
    <text evidence="1">Belongs to the virb1 family.</text>
</comment>